<accession>A0A425AS30</accession>
<evidence type="ECO:0000313" key="2">
    <source>
        <dbReference type="Proteomes" id="UP000283829"/>
    </source>
</evidence>
<sequence length="120" mass="14323">MSQLDFNLELFIKNSNFDDYKIFDIVKEAIETQDEIGSILRTHLFFERILEAWIYAKCNKEDFFNDTQIGFRTKLKIARNLGLFSEVYDIGERLNKIRNTIAHHVLREVNQENLTLYMKV</sequence>
<dbReference type="RefSeq" id="WP_002222360.1">
    <property type="nucleotide sequence ID" value="NZ_CP020421.2"/>
</dbReference>
<gene>
    <name evidence="1" type="ORF">COI09_01665</name>
</gene>
<dbReference type="EMBL" id="NWXB01000002">
    <property type="protein sequence ID" value="RQJ68573.1"/>
    <property type="molecule type" value="Genomic_DNA"/>
</dbReference>
<dbReference type="AlphaFoldDB" id="A0A425AS30"/>
<protein>
    <recommendedName>
        <fullName evidence="3">DUF4145 domain-containing protein</fullName>
    </recommendedName>
</protein>
<reference evidence="1 2" key="1">
    <citation type="submission" date="2017-09" db="EMBL/GenBank/DDBJ databases">
        <title>Phenotypic and genotypic characterization of Colombian isolates of Neisseria meningitidis recovered from invasive disease.</title>
        <authorList>
            <person name="Duarte C."/>
            <person name="Gabastou J.M."/>
            <person name="Moreno J."/>
        </authorList>
    </citation>
    <scope>NUCLEOTIDE SEQUENCE [LARGE SCALE GENOMIC DNA]</scope>
    <source>
        <strain evidence="1 2">INS-Nm1124</strain>
    </source>
</reference>
<dbReference type="Proteomes" id="UP000283829">
    <property type="component" value="Unassembled WGS sequence"/>
</dbReference>
<proteinExistence type="predicted"/>
<name>A0A425AS30_NEIME</name>
<evidence type="ECO:0008006" key="3">
    <source>
        <dbReference type="Google" id="ProtNLM"/>
    </source>
</evidence>
<evidence type="ECO:0000313" key="1">
    <source>
        <dbReference type="EMBL" id="RQJ68573.1"/>
    </source>
</evidence>
<comment type="caution">
    <text evidence="1">The sequence shown here is derived from an EMBL/GenBank/DDBJ whole genome shotgun (WGS) entry which is preliminary data.</text>
</comment>
<organism evidence="1 2">
    <name type="scientific">Neisseria meningitidis</name>
    <dbReference type="NCBI Taxonomy" id="487"/>
    <lineage>
        <taxon>Bacteria</taxon>
        <taxon>Pseudomonadati</taxon>
        <taxon>Pseudomonadota</taxon>
        <taxon>Betaproteobacteria</taxon>
        <taxon>Neisseriales</taxon>
        <taxon>Neisseriaceae</taxon>
        <taxon>Neisseria</taxon>
    </lineage>
</organism>